<keyword evidence="5" id="KW-1185">Reference proteome</keyword>
<dbReference type="EMBL" id="JBJYXY010000002">
    <property type="protein sequence ID" value="MFN2977549.1"/>
    <property type="molecule type" value="Genomic_DNA"/>
</dbReference>
<dbReference type="SMART" id="SM00470">
    <property type="entry name" value="ParB"/>
    <property type="match status" value="1"/>
</dbReference>
<evidence type="ECO:0000259" key="3">
    <source>
        <dbReference type="SMART" id="SM00470"/>
    </source>
</evidence>
<reference evidence="4 5" key="1">
    <citation type="submission" date="2024-12" db="EMBL/GenBank/DDBJ databases">
        <authorList>
            <person name="Lee Y."/>
        </authorList>
    </citation>
    <scope>NUCLEOTIDE SEQUENCE [LARGE SCALE GENOMIC DNA]</scope>
    <source>
        <strain evidence="4 5">03SUJ4</strain>
    </source>
</reference>
<dbReference type="InterPro" id="IPR041468">
    <property type="entry name" value="HTH_ParB/Spo0J"/>
</dbReference>
<dbReference type="Proteomes" id="UP001634747">
    <property type="component" value="Unassembled WGS sequence"/>
</dbReference>
<comment type="caution">
    <text evidence="4">The sequence shown here is derived from an EMBL/GenBank/DDBJ whole genome shotgun (WGS) entry which is preliminary data.</text>
</comment>
<protein>
    <submittedName>
        <fullName evidence="4">ParB/RepB/Spo0J family partition protein</fullName>
    </submittedName>
</protein>
<accession>A0ABW9KP58</accession>
<organism evidence="4 5">
    <name type="scientific">Terriglobus aquaticus</name>
    <dbReference type="NCBI Taxonomy" id="940139"/>
    <lineage>
        <taxon>Bacteria</taxon>
        <taxon>Pseudomonadati</taxon>
        <taxon>Acidobacteriota</taxon>
        <taxon>Terriglobia</taxon>
        <taxon>Terriglobales</taxon>
        <taxon>Acidobacteriaceae</taxon>
        <taxon>Terriglobus</taxon>
    </lineage>
</organism>
<evidence type="ECO:0000313" key="5">
    <source>
        <dbReference type="Proteomes" id="UP001634747"/>
    </source>
</evidence>
<gene>
    <name evidence="4" type="ORF">ACK2TP_17390</name>
</gene>
<evidence type="ECO:0000313" key="4">
    <source>
        <dbReference type="EMBL" id="MFN2977549.1"/>
    </source>
</evidence>
<dbReference type="RefSeq" id="WP_344688530.1">
    <property type="nucleotide sequence ID" value="NZ_BAABBH010000003.1"/>
</dbReference>
<dbReference type="PANTHER" id="PTHR33375:SF7">
    <property type="entry name" value="CHROMOSOME 2-PARTITIONING PROTEIN PARB-RELATED"/>
    <property type="match status" value="1"/>
</dbReference>
<evidence type="ECO:0000256" key="2">
    <source>
        <dbReference type="SAM" id="MobiDB-lite"/>
    </source>
</evidence>
<name>A0ABW9KP58_9BACT</name>
<dbReference type="Gene3D" id="3.90.1530.30">
    <property type="match status" value="1"/>
</dbReference>
<feature type="domain" description="ParB-like N-terminal" evidence="3">
    <location>
        <begin position="12"/>
        <end position="101"/>
    </location>
</feature>
<feature type="non-terminal residue" evidence="4">
    <location>
        <position position="1"/>
    </location>
</feature>
<dbReference type="Pfam" id="PF02195">
    <property type="entry name" value="ParB_N"/>
    <property type="match status" value="1"/>
</dbReference>
<dbReference type="SUPFAM" id="SSF110849">
    <property type="entry name" value="ParB/Sulfiredoxin"/>
    <property type="match status" value="1"/>
</dbReference>
<evidence type="ECO:0000256" key="1">
    <source>
        <dbReference type="ARBA" id="ARBA00006295"/>
    </source>
</evidence>
<comment type="similarity">
    <text evidence="1">Belongs to the ParB family.</text>
</comment>
<proteinExistence type="inferred from homology"/>
<dbReference type="PANTHER" id="PTHR33375">
    <property type="entry name" value="CHROMOSOME-PARTITIONING PROTEIN PARB-RELATED"/>
    <property type="match status" value="1"/>
</dbReference>
<dbReference type="CDD" id="cd16393">
    <property type="entry name" value="SPO0J_N"/>
    <property type="match status" value="1"/>
</dbReference>
<dbReference type="SUPFAM" id="SSF109709">
    <property type="entry name" value="KorB DNA-binding domain-like"/>
    <property type="match status" value="1"/>
</dbReference>
<feature type="region of interest" description="Disordered" evidence="2">
    <location>
        <begin position="488"/>
        <end position="516"/>
    </location>
</feature>
<dbReference type="Gene3D" id="1.10.10.2830">
    <property type="match status" value="1"/>
</dbReference>
<dbReference type="InterPro" id="IPR004437">
    <property type="entry name" value="ParB/RepB/Spo0J"/>
</dbReference>
<feature type="compositionally biased region" description="Basic residues" evidence="2">
    <location>
        <begin position="502"/>
        <end position="516"/>
    </location>
</feature>
<dbReference type="NCBIfam" id="TIGR00180">
    <property type="entry name" value="parB_part"/>
    <property type="match status" value="1"/>
</dbReference>
<sequence length="516" mass="57062">MNTATISQTDYQTLPIASLFESATNPRRTFDPAKLQELAGSIRTHGLIQPITVRPKAERFEIVAGARRYRAAQIADLADVPARIIDLSDAQTLEVQIIENSQREDVHPYEEASGYKRLLEVPGYDVAALASKCSKSQSHIYARLTLLSLIPEIAEAFQQDEITASHANLLARLSSDQQSEAFPNAFRKDYRDDERHLLPAKHLSAWIQENLFLGLSSAPFPADDADLLPEAGCCLTCPSRTGFNTALFADVKDDNCTNAICFRSKIAAHIERAKSQNAALVQISTGWRPEKDRPTGELAPFEYTVIAGEEAEEGDVPPHTCPNAAVAIVTYGSGLGQQYTVCTDKNCSVHHPRRRADTGDSEEDSDFEERMQQAQLEREKLQKQKEQREKRFRTLILRFPSVGSEAQTRLILTALVRGDLDDAMERIALRFEDGSPDGDKGSDDVCADAVSSCPSSSLFGFLAELALGSWLGLPRPGEPDYLLEAEKLFPKTARPTREGKKTTPRKSLKTTTNRKA</sequence>
<dbReference type="Pfam" id="PF17762">
    <property type="entry name" value="HTH_ParB"/>
    <property type="match status" value="1"/>
</dbReference>
<dbReference type="InterPro" id="IPR003115">
    <property type="entry name" value="ParB_N"/>
</dbReference>
<feature type="region of interest" description="Disordered" evidence="2">
    <location>
        <begin position="349"/>
        <end position="370"/>
    </location>
</feature>
<dbReference type="InterPro" id="IPR036086">
    <property type="entry name" value="ParB/Sulfiredoxin_sf"/>
</dbReference>
<dbReference type="InterPro" id="IPR050336">
    <property type="entry name" value="Chromosome_partition/occlusion"/>
</dbReference>
<feature type="compositionally biased region" description="Basic and acidic residues" evidence="2">
    <location>
        <begin position="488"/>
        <end position="501"/>
    </location>
</feature>